<keyword evidence="9 15" id="KW-0863">Zinc-finger</keyword>
<evidence type="ECO:0000256" key="7">
    <source>
        <dbReference type="ARBA" id="ARBA00022723"/>
    </source>
</evidence>
<dbReference type="InterPro" id="IPR046948">
    <property type="entry name" value="ATL20-22-like"/>
</dbReference>
<evidence type="ECO:0000256" key="4">
    <source>
        <dbReference type="ARBA" id="ARBA00012483"/>
    </source>
</evidence>
<evidence type="ECO:0000256" key="11">
    <source>
        <dbReference type="ARBA" id="ARBA00022833"/>
    </source>
</evidence>
<comment type="pathway">
    <text evidence="3">Protein modification; protein ubiquitination.</text>
</comment>
<dbReference type="Pfam" id="PF13947">
    <property type="entry name" value="GUB_WAK_bind"/>
    <property type="match status" value="1"/>
</dbReference>
<evidence type="ECO:0000313" key="19">
    <source>
        <dbReference type="EMBL" id="KAJ0200966.1"/>
    </source>
</evidence>
<keyword evidence="7" id="KW-0479">Metal-binding</keyword>
<keyword evidence="5" id="KW-0808">Transferase</keyword>
<feature type="chain" id="PRO_5040362940" description="RING-type E3 ubiquitin transferase" evidence="17">
    <location>
        <begin position="29"/>
        <end position="385"/>
    </location>
</feature>
<evidence type="ECO:0000256" key="3">
    <source>
        <dbReference type="ARBA" id="ARBA00004906"/>
    </source>
</evidence>
<keyword evidence="20" id="KW-1185">Reference proteome</keyword>
<dbReference type="PANTHER" id="PTHR46279">
    <property type="entry name" value="RING/U-BOX SUPERFAMILY PROTEIN"/>
    <property type="match status" value="1"/>
</dbReference>
<keyword evidence="6 16" id="KW-0812">Transmembrane</keyword>
<dbReference type="Pfam" id="PF13639">
    <property type="entry name" value="zf-RING_2"/>
    <property type="match status" value="1"/>
</dbReference>
<keyword evidence="8 17" id="KW-0732">Signal</keyword>
<comment type="subcellular location">
    <subcellularLocation>
        <location evidence="2">Membrane</location>
        <topology evidence="2">Single-pass membrane protein</topology>
    </subcellularLocation>
</comment>
<dbReference type="CDD" id="cd16461">
    <property type="entry name" value="RING-H2_EL5-like"/>
    <property type="match status" value="1"/>
</dbReference>
<organism evidence="19 20">
    <name type="scientific">Lactuca sativa</name>
    <name type="common">Garden lettuce</name>
    <dbReference type="NCBI Taxonomy" id="4236"/>
    <lineage>
        <taxon>Eukaryota</taxon>
        <taxon>Viridiplantae</taxon>
        <taxon>Streptophyta</taxon>
        <taxon>Embryophyta</taxon>
        <taxon>Tracheophyta</taxon>
        <taxon>Spermatophyta</taxon>
        <taxon>Magnoliopsida</taxon>
        <taxon>eudicotyledons</taxon>
        <taxon>Gunneridae</taxon>
        <taxon>Pentapetalae</taxon>
        <taxon>asterids</taxon>
        <taxon>campanulids</taxon>
        <taxon>Asterales</taxon>
        <taxon>Asteraceae</taxon>
        <taxon>Cichorioideae</taxon>
        <taxon>Cichorieae</taxon>
        <taxon>Lactucinae</taxon>
        <taxon>Lactuca</taxon>
    </lineage>
</organism>
<feature type="signal peptide" evidence="17">
    <location>
        <begin position="1"/>
        <end position="28"/>
    </location>
</feature>
<keyword evidence="10" id="KW-0833">Ubl conjugation pathway</keyword>
<evidence type="ECO:0000256" key="13">
    <source>
        <dbReference type="ARBA" id="ARBA00023136"/>
    </source>
</evidence>
<comment type="catalytic activity">
    <reaction evidence="1">
        <text>S-ubiquitinyl-[E2 ubiquitin-conjugating enzyme]-L-cysteine + [acceptor protein]-L-lysine = [E2 ubiquitin-conjugating enzyme]-L-cysteine + N(6)-ubiquitinyl-[acceptor protein]-L-lysine.</text>
        <dbReference type="EC" id="2.3.2.27"/>
    </reaction>
</comment>
<evidence type="ECO:0000256" key="8">
    <source>
        <dbReference type="ARBA" id="ARBA00022729"/>
    </source>
</evidence>
<keyword evidence="11" id="KW-0862">Zinc</keyword>
<dbReference type="InterPro" id="IPR013083">
    <property type="entry name" value="Znf_RING/FYVE/PHD"/>
</dbReference>
<evidence type="ECO:0000313" key="20">
    <source>
        <dbReference type="Proteomes" id="UP000235145"/>
    </source>
</evidence>
<dbReference type="Gramene" id="rna-gnl|WGS:NBSK|LSAT_6X84000_mrna">
    <property type="protein sequence ID" value="cds-PLY95597.1"/>
    <property type="gene ID" value="gene-LSAT_6X84000"/>
</dbReference>
<dbReference type="SMART" id="SM00184">
    <property type="entry name" value="RING"/>
    <property type="match status" value="1"/>
</dbReference>
<dbReference type="GO" id="GO:0030247">
    <property type="term" value="F:polysaccharide binding"/>
    <property type="evidence" value="ECO:0007669"/>
    <property type="project" value="InterPro"/>
</dbReference>
<dbReference type="EMBL" id="NBSK02000006">
    <property type="protein sequence ID" value="KAJ0200966.1"/>
    <property type="molecule type" value="Genomic_DNA"/>
</dbReference>
<dbReference type="SUPFAM" id="SSF57850">
    <property type="entry name" value="RING/U-box"/>
    <property type="match status" value="1"/>
</dbReference>
<accession>A0A9R1VA22</accession>
<evidence type="ECO:0000256" key="5">
    <source>
        <dbReference type="ARBA" id="ARBA00022679"/>
    </source>
</evidence>
<dbReference type="InterPro" id="IPR001841">
    <property type="entry name" value="Znf_RING"/>
</dbReference>
<evidence type="ECO:0000256" key="12">
    <source>
        <dbReference type="ARBA" id="ARBA00022989"/>
    </source>
</evidence>
<feature type="domain" description="RING-type" evidence="18">
    <location>
        <begin position="315"/>
        <end position="357"/>
    </location>
</feature>
<dbReference type="EC" id="2.3.2.27" evidence="4"/>
<evidence type="ECO:0000256" key="10">
    <source>
        <dbReference type="ARBA" id="ARBA00022786"/>
    </source>
</evidence>
<dbReference type="Proteomes" id="UP000235145">
    <property type="component" value="Unassembled WGS sequence"/>
</dbReference>
<evidence type="ECO:0000256" key="2">
    <source>
        <dbReference type="ARBA" id="ARBA00004167"/>
    </source>
</evidence>
<keyword evidence="12 16" id="KW-1133">Transmembrane helix</keyword>
<dbReference type="GO" id="GO:0008270">
    <property type="term" value="F:zinc ion binding"/>
    <property type="evidence" value="ECO:0007669"/>
    <property type="project" value="UniProtKB-KW"/>
</dbReference>
<proteinExistence type="inferred from homology"/>
<gene>
    <name evidence="19" type="ORF">LSAT_V11C600330430</name>
</gene>
<comment type="similarity">
    <text evidence="14">Belongs to the RING-type zinc finger family. ATL subfamily.</text>
</comment>
<reference evidence="19 20" key="1">
    <citation type="journal article" date="2017" name="Nat. Commun.">
        <title>Genome assembly with in vitro proximity ligation data and whole-genome triplication in lettuce.</title>
        <authorList>
            <person name="Reyes-Chin-Wo S."/>
            <person name="Wang Z."/>
            <person name="Yang X."/>
            <person name="Kozik A."/>
            <person name="Arikit S."/>
            <person name="Song C."/>
            <person name="Xia L."/>
            <person name="Froenicke L."/>
            <person name="Lavelle D.O."/>
            <person name="Truco M.J."/>
            <person name="Xia R."/>
            <person name="Zhu S."/>
            <person name="Xu C."/>
            <person name="Xu H."/>
            <person name="Xu X."/>
            <person name="Cox K."/>
            <person name="Korf I."/>
            <person name="Meyers B.C."/>
            <person name="Michelmore R.W."/>
        </authorList>
    </citation>
    <scope>NUCLEOTIDE SEQUENCE [LARGE SCALE GENOMIC DNA]</scope>
    <source>
        <strain evidence="20">cv. Salinas</strain>
        <tissue evidence="19">Seedlings</tissue>
    </source>
</reference>
<evidence type="ECO:0000256" key="6">
    <source>
        <dbReference type="ARBA" id="ARBA00022692"/>
    </source>
</evidence>
<dbReference type="OrthoDB" id="8062037at2759"/>
<dbReference type="PANTHER" id="PTHR46279:SF31">
    <property type="entry name" value="RING-H2 FINGER PROTEIN ATL20-LIKE ISOFORM X1"/>
    <property type="match status" value="1"/>
</dbReference>
<dbReference type="GO" id="GO:0061630">
    <property type="term" value="F:ubiquitin protein ligase activity"/>
    <property type="evidence" value="ECO:0007669"/>
    <property type="project" value="UniProtKB-EC"/>
</dbReference>
<evidence type="ECO:0000256" key="16">
    <source>
        <dbReference type="SAM" id="Phobius"/>
    </source>
</evidence>
<evidence type="ECO:0000256" key="9">
    <source>
        <dbReference type="ARBA" id="ARBA00022771"/>
    </source>
</evidence>
<protein>
    <recommendedName>
        <fullName evidence="4">RING-type E3 ubiquitin transferase</fullName>
        <ecNumber evidence="4">2.3.2.27</ecNumber>
    </recommendedName>
</protein>
<evidence type="ECO:0000256" key="1">
    <source>
        <dbReference type="ARBA" id="ARBA00000900"/>
    </source>
</evidence>
<evidence type="ECO:0000256" key="14">
    <source>
        <dbReference type="ARBA" id="ARBA00024209"/>
    </source>
</evidence>
<evidence type="ECO:0000259" key="18">
    <source>
        <dbReference type="PROSITE" id="PS50089"/>
    </source>
</evidence>
<dbReference type="GO" id="GO:0016020">
    <property type="term" value="C:membrane"/>
    <property type="evidence" value="ECO:0007669"/>
    <property type="project" value="UniProtKB-SubCell"/>
</dbReference>
<dbReference type="AlphaFoldDB" id="A0A9R1VA22"/>
<sequence>MVAKGSNSMEKKKTLAFFLFFLFKSIFADDNCHPASCGPTEPQVRFPFRLRDRQPSRCGFPGFDLSCNKKNRTQLKLPSSQSFIVKRISYTAQVISIDPDFCRLERIADTELTDTPFDFSPVESYTFFNCTSQNLGFTFQTVPMLPFPCLGSLNHSVFAVRTGWIPLGDIPASCKHMSTISVPIRRYGNIRNELTLMWFRPYCKSCELDGRTCGLQSDDGETACFGSSSHAIPRGAIYGLSLGIGIPALICIIGLAFYTFSKMRSYTHRHRIDLFSIAITPQPPSTTGLDRPTIESYPKTLWGENRNLPNNDPTCAICLSDYEPKEAIRTIPECNHYFHADCVDEWLKLNATCPVCRNSPESSSVMTPCFSVSSDSSNSSRGIAR</sequence>
<dbReference type="InterPro" id="IPR025287">
    <property type="entry name" value="WAK_GUB"/>
</dbReference>
<name>A0A9R1VA22_LACSA</name>
<dbReference type="PROSITE" id="PS50089">
    <property type="entry name" value="ZF_RING_2"/>
    <property type="match status" value="1"/>
</dbReference>
<dbReference type="Gene3D" id="3.30.40.10">
    <property type="entry name" value="Zinc/RING finger domain, C3HC4 (zinc finger)"/>
    <property type="match status" value="1"/>
</dbReference>
<evidence type="ECO:0000256" key="17">
    <source>
        <dbReference type="SAM" id="SignalP"/>
    </source>
</evidence>
<comment type="caution">
    <text evidence="19">The sequence shown here is derived from an EMBL/GenBank/DDBJ whole genome shotgun (WGS) entry which is preliminary data.</text>
</comment>
<keyword evidence="13 16" id="KW-0472">Membrane</keyword>
<feature type="transmembrane region" description="Helical" evidence="16">
    <location>
        <begin position="237"/>
        <end position="260"/>
    </location>
</feature>
<evidence type="ECO:0000256" key="15">
    <source>
        <dbReference type="PROSITE-ProRule" id="PRU00175"/>
    </source>
</evidence>